<feature type="region of interest" description="Disordered" evidence="1">
    <location>
        <begin position="1"/>
        <end position="39"/>
    </location>
</feature>
<organism evidence="2 3">
    <name type="scientific">Schizopora paradoxa</name>
    <dbReference type="NCBI Taxonomy" id="27342"/>
    <lineage>
        <taxon>Eukaryota</taxon>
        <taxon>Fungi</taxon>
        <taxon>Dikarya</taxon>
        <taxon>Basidiomycota</taxon>
        <taxon>Agaricomycotina</taxon>
        <taxon>Agaricomycetes</taxon>
        <taxon>Hymenochaetales</taxon>
        <taxon>Schizoporaceae</taxon>
        <taxon>Schizopora</taxon>
    </lineage>
</organism>
<reference evidence="2 3" key="1">
    <citation type="submission" date="2015-04" db="EMBL/GenBank/DDBJ databases">
        <title>Complete genome sequence of Schizopora paradoxa KUC8140, a cosmopolitan wood degrader in East Asia.</title>
        <authorList>
            <consortium name="DOE Joint Genome Institute"/>
            <person name="Min B."/>
            <person name="Park H."/>
            <person name="Jang Y."/>
            <person name="Kim J.-J."/>
            <person name="Kim K.H."/>
            <person name="Pangilinan J."/>
            <person name="Lipzen A."/>
            <person name="Riley R."/>
            <person name="Grigoriev I.V."/>
            <person name="Spatafora J.W."/>
            <person name="Choi I.-G."/>
        </authorList>
    </citation>
    <scope>NUCLEOTIDE SEQUENCE [LARGE SCALE GENOMIC DNA]</scope>
    <source>
        <strain evidence="2 3">KUC8140</strain>
    </source>
</reference>
<evidence type="ECO:0000256" key="1">
    <source>
        <dbReference type="SAM" id="MobiDB-lite"/>
    </source>
</evidence>
<evidence type="ECO:0000313" key="2">
    <source>
        <dbReference type="EMBL" id="KLO16415.1"/>
    </source>
</evidence>
<dbReference type="Proteomes" id="UP000053477">
    <property type="component" value="Unassembled WGS sequence"/>
</dbReference>
<name>A0A0H2RWN8_9AGAM</name>
<dbReference type="EMBL" id="KQ085916">
    <property type="protein sequence ID" value="KLO16415.1"/>
    <property type="molecule type" value="Genomic_DNA"/>
</dbReference>
<accession>A0A0H2RWN8</accession>
<evidence type="ECO:0000313" key="3">
    <source>
        <dbReference type="Proteomes" id="UP000053477"/>
    </source>
</evidence>
<protein>
    <submittedName>
        <fullName evidence="2">Uncharacterized protein</fullName>
    </submittedName>
</protein>
<feature type="compositionally biased region" description="Pro residues" evidence="1">
    <location>
        <begin position="16"/>
        <end position="32"/>
    </location>
</feature>
<proteinExistence type="predicted"/>
<dbReference type="InParanoid" id="A0A0H2RWN8"/>
<dbReference type="AlphaFoldDB" id="A0A0H2RWN8"/>
<gene>
    <name evidence="2" type="ORF">SCHPADRAFT_901504</name>
</gene>
<sequence length="60" mass="6817">MFRTSTPMSFTRRPLDSPPRTIPPCFPPPRPLSLPSSLHPTPRKYVPHLRMSIPASIKHS</sequence>
<keyword evidence="3" id="KW-1185">Reference proteome</keyword>